<dbReference type="FunCoup" id="A0A165RJR4">
    <property type="interactions" value="51"/>
</dbReference>
<evidence type="ECO:0000313" key="7">
    <source>
        <dbReference type="Proteomes" id="UP000076761"/>
    </source>
</evidence>
<feature type="compositionally biased region" description="Basic and acidic residues" evidence="4">
    <location>
        <begin position="297"/>
        <end position="308"/>
    </location>
</feature>
<dbReference type="PANTHER" id="PTHR15818">
    <property type="entry name" value="G PATCH AND KOW-CONTAINING"/>
    <property type="match status" value="1"/>
</dbReference>
<dbReference type="Proteomes" id="UP000076761">
    <property type="component" value="Unassembled WGS sequence"/>
</dbReference>
<dbReference type="OrthoDB" id="5577072at2759"/>
<dbReference type="EMBL" id="KV425581">
    <property type="protein sequence ID" value="KZT23912.1"/>
    <property type="molecule type" value="Genomic_DNA"/>
</dbReference>
<name>A0A165RJR4_9AGAM</name>
<organism evidence="6 7">
    <name type="scientific">Neolentinus lepideus HHB14362 ss-1</name>
    <dbReference type="NCBI Taxonomy" id="1314782"/>
    <lineage>
        <taxon>Eukaryota</taxon>
        <taxon>Fungi</taxon>
        <taxon>Dikarya</taxon>
        <taxon>Basidiomycota</taxon>
        <taxon>Agaricomycotina</taxon>
        <taxon>Agaricomycetes</taxon>
        <taxon>Gloeophyllales</taxon>
        <taxon>Gloeophyllaceae</taxon>
        <taxon>Neolentinus</taxon>
    </lineage>
</organism>
<feature type="compositionally biased region" description="Low complexity" evidence="4">
    <location>
        <begin position="18"/>
        <end position="30"/>
    </location>
</feature>
<keyword evidence="7" id="KW-1185">Reference proteome</keyword>
<reference evidence="6 7" key="1">
    <citation type="journal article" date="2016" name="Mol. Biol. Evol.">
        <title>Comparative Genomics of Early-Diverging Mushroom-Forming Fungi Provides Insights into the Origins of Lignocellulose Decay Capabilities.</title>
        <authorList>
            <person name="Nagy L.G."/>
            <person name="Riley R."/>
            <person name="Tritt A."/>
            <person name="Adam C."/>
            <person name="Daum C."/>
            <person name="Floudas D."/>
            <person name="Sun H."/>
            <person name="Yadav J.S."/>
            <person name="Pangilinan J."/>
            <person name="Larsson K.H."/>
            <person name="Matsuura K."/>
            <person name="Barry K."/>
            <person name="Labutti K."/>
            <person name="Kuo R."/>
            <person name="Ohm R.A."/>
            <person name="Bhattacharya S.S."/>
            <person name="Shirouzu T."/>
            <person name="Yoshinaga Y."/>
            <person name="Martin F.M."/>
            <person name="Grigoriev I.V."/>
            <person name="Hibbett D.S."/>
        </authorList>
    </citation>
    <scope>NUCLEOTIDE SEQUENCE [LARGE SCALE GENOMIC DNA]</scope>
    <source>
        <strain evidence="6 7">HHB14362 ss-1</strain>
    </source>
</reference>
<feature type="region of interest" description="Disordered" evidence="4">
    <location>
        <begin position="268"/>
        <end position="415"/>
    </location>
</feature>
<dbReference type="STRING" id="1314782.A0A165RJR4"/>
<feature type="compositionally biased region" description="Low complexity" evidence="4">
    <location>
        <begin position="334"/>
        <end position="346"/>
    </location>
</feature>
<dbReference type="InterPro" id="IPR026822">
    <property type="entry name" value="Spp2/MOS2_G-patch"/>
</dbReference>
<gene>
    <name evidence="6" type="ORF">NEOLEDRAFT_1157046</name>
</gene>
<evidence type="ECO:0000256" key="2">
    <source>
        <dbReference type="ARBA" id="ARBA00008576"/>
    </source>
</evidence>
<dbReference type="Pfam" id="PF12656">
    <property type="entry name" value="G-patch_2"/>
    <property type="match status" value="1"/>
</dbReference>
<proteinExistence type="inferred from homology"/>
<feature type="compositionally biased region" description="Basic and acidic residues" evidence="4">
    <location>
        <begin position="347"/>
        <end position="415"/>
    </location>
</feature>
<sequence>MSDPRRFSFTVRRPTPISRNSSEPDSDSSSFKIPALPRHLAANQSAPGSPLARSANASPRPNTRTYQERDSSDEEDEEIQDVLVTGFDQFGVQRLHEKKKPEGPLVIPALKNRDWREFAKKRKGASMYVPASAQATTGADGSVGGLGTRDTINSGPQKMGLQVKQKKIKMEADDETTQVTTTEVDVKMEEDGVKEEDEDQRALRAILASVKGEDADDGPTIEAIRPVSEDDAYKQDVAELPDEATPADYERIPVSQFGAAMLRGMGWKEGQAASRKQKGPVEPWLPQSRPALLGIGAKERVALDDGSGKKKKAGKATAMKYVPVVKKEREASVGDGRPSSRKGSSSGEDRHRDWDDRRRDHERDRDRDRDYDRDRSDRRDRDEYRRRDGRRDFDRSASDHGRDDDRRKRTDRRDD</sequence>
<feature type="domain" description="G-patch" evidence="5">
    <location>
        <begin position="254"/>
        <end position="300"/>
    </location>
</feature>
<evidence type="ECO:0000256" key="1">
    <source>
        <dbReference type="ARBA" id="ARBA00004123"/>
    </source>
</evidence>
<evidence type="ECO:0000259" key="5">
    <source>
        <dbReference type="PROSITE" id="PS50174"/>
    </source>
</evidence>
<dbReference type="PANTHER" id="PTHR15818:SF2">
    <property type="entry name" value="G-PATCH DOMAIN AND KOW MOTIFS-CONTAINING PROTEIN"/>
    <property type="match status" value="1"/>
</dbReference>
<feature type="compositionally biased region" description="Polar residues" evidence="4">
    <location>
        <begin position="55"/>
        <end position="65"/>
    </location>
</feature>
<dbReference type="InterPro" id="IPR045166">
    <property type="entry name" value="Spp2-like"/>
</dbReference>
<comment type="subcellular location">
    <subcellularLocation>
        <location evidence="1">Nucleus</location>
    </subcellularLocation>
</comment>
<accession>A0A165RJR4</accession>
<feature type="region of interest" description="Disordered" evidence="4">
    <location>
        <begin position="1"/>
        <end position="82"/>
    </location>
</feature>
<protein>
    <recommendedName>
        <fullName evidence="5">G-patch domain-containing protein</fullName>
    </recommendedName>
</protein>
<dbReference type="PROSITE" id="PS50174">
    <property type="entry name" value="G_PATCH"/>
    <property type="match status" value="1"/>
</dbReference>
<dbReference type="GO" id="GO:0005681">
    <property type="term" value="C:spliceosomal complex"/>
    <property type="evidence" value="ECO:0007669"/>
    <property type="project" value="TreeGrafter"/>
</dbReference>
<keyword evidence="3" id="KW-0539">Nucleus</keyword>
<evidence type="ECO:0000313" key="6">
    <source>
        <dbReference type="EMBL" id="KZT23912.1"/>
    </source>
</evidence>
<dbReference type="InParanoid" id="A0A165RJR4"/>
<evidence type="ECO:0000256" key="4">
    <source>
        <dbReference type="SAM" id="MobiDB-lite"/>
    </source>
</evidence>
<evidence type="ECO:0000256" key="3">
    <source>
        <dbReference type="ARBA" id="ARBA00023242"/>
    </source>
</evidence>
<comment type="similarity">
    <text evidence="2">Belongs to the SPP2 family.</text>
</comment>
<dbReference type="InterPro" id="IPR000467">
    <property type="entry name" value="G_patch_dom"/>
</dbReference>
<feature type="region of interest" description="Disordered" evidence="4">
    <location>
        <begin position="135"/>
        <end position="162"/>
    </location>
</feature>
<dbReference type="GO" id="GO:0000398">
    <property type="term" value="P:mRNA splicing, via spliceosome"/>
    <property type="evidence" value="ECO:0007669"/>
    <property type="project" value="InterPro"/>
</dbReference>
<dbReference type="AlphaFoldDB" id="A0A165RJR4"/>
<feature type="compositionally biased region" description="Acidic residues" evidence="4">
    <location>
        <begin position="71"/>
        <end position="80"/>
    </location>
</feature>
<dbReference type="GO" id="GO:0003676">
    <property type="term" value="F:nucleic acid binding"/>
    <property type="evidence" value="ECO:0007669"/>
    <property type="project" value="InterPro"/>
</dbReference>